<name>A0A9P0MFY9_ACAOB</name>
<feature type="compositionally biased region" description="Polar residues" evidence="1">
    <location>
        <begin position="1"/>
        <end position="18"/>
    </location>
</feature>
<proteinExistence type="predicted"/>
<keyword evidence="3" id="KW-1185">Reference proteome</keyword>
<organism evidence="2 3">
    <name type="scientific">Acanthoscelides obtectus</name>
    <name type="common">Bean weevil</name>
    <name type="synonym">Bruchus obtectus</name>
    <dbReference type="NCBI Taxonomy" id="200917"/>
    <lineage>
        <taxon>Eukaryota</taxon>
        <taxon>Metazoa</taxon>
        <taxon>Ecdysozoa</taxon>
        <taxon>Arthropoda</taxon>
        <taxon>Hexapoda</taxon>
        <taxon>Insecta</taxon>
        <taxon>Pterygota</taxon>
        <taxon>Neoptera</taxon>
        <taxon>Endopterygota</taxon>
        <taxon>Coleoptera</taxon>
        <taxon>Polyphaga</taxon>
        <taxon>Cucujiformia</taxon>
        <taxon>Chrysomeloidea</taxon>
        <taxon>Chrysomelidae</taxon>
        <taxon>Bruchinae</taxon>
        <taxon>Bruchini</taxon>
        <taxon>Acanthoscelides</taxon>
    </lineage>
</organism>
<dbReference type="Proteomes" id="UP001152888">
    <property type="component" value="Unassembled WGS sequence"/>
</dbReference>
<sequence>MNNTNKNSQLHSEPNASQAFIEVTDAQSNMGDIDQDKPVVNGQPNGNNTSENFITPQKKRRRPSVCGTHSTRKSLIEQEALLRIQKLKRSMEHDEELHLIKKQAAEAEKLYWETKLKKLNQ</sequence>
<feature type="compositionally biased region" description="Polar residues" evidence="1">
    <location>
        <begin position="42"/>
        <end position="55"/>
    </location>
</feature>
<comment type="caution">
    <text evidence="2">The sequence shown here is derived from an EMBL/GenBank/DDBJ whole genome shotgun (WGS) entry which is preliminary data.</text>
</comment>
<accession>A0A9P0MFY9</accession>
<evidence type="ECO:0000256" key="1">
    <source>
        <dbReference type="SAM" id="MobiDB-lite"/>
    </source>
</evidence>
<evidence type="ECO:0000313" key="3">
    <source>
        <dbReference type="Proteomes" id="UP001152888"/>
    </source>
</evidence>
<dbReference type="EMBL" id="CAKOFQ010008036">
    <property type="protein sequence ID" value="CAH2011109.1"/>
    <property type="molecule type" value="Genomic_DNA"/>
</dbReference>
<feature type="region of interest" description="Disordered" evidence="1">
    <location>
        <begin position="1"/>
        <end position="71"/>
    </location>
</feature>
<gene>
    <name evidence="2" type="ORF">ACAOBT_LOCUS31964</name>
</gene>
<evidence type="ECO:0000313" key="2">
    <source>
        <dbReference type="EMBL" id="CAH2011109.1"/>
    </source>
</evidence>
<protein>
    <submittedName>
        <fullName evidence="2">Uncharacterized protein</fullName>
    </submittedName>
</protein>
<reference evidence="2" key="1">
    <citation type="submission" date="2022-03" db="EMBL/GenBank/DDBJ databases">
        <authorList>
            <person name="Sayadi A."/>
        </authorList>
    </citation>
    <scope>NUCLEOTIDE SEQUENCE</scope>
</reference>
<dbReference type="AlphaFoldDB" id="A0A9P0MFY9"/>